<feature type="domain" description="HAMP" evidence="2">
    <location>
        <begin position="158"/>
        <end position="211"/>
    </location>
</feature>
<dbReference type="PROSITE" id="PS50887">
    <property type="entry name" value="GGDEF"/>
    <property type="match status" value="1"/>
</dbReference>
<dbReference type="Pfam" id="PF17152">
    <property type="entry name" value="CHASE8"/>
    <property type="match status" value="1"/>
</dbReference>
<dbReference type="InterPro" id="IPR029787">
    <property type="entry name" value="Nucleotide_cyclase"/>
</dbReference>
<organism evidence="4 5">
    <name type="scientific">Parerythrobacter lacustris</name>
    <dbReference type="NCBI Taxonomy" id="2969984"/>
    <lineage>
        <taxon>Bacteria</taxon>
        <taxon>Pseudomonadati</taxon>
        <taxon>Pseudomonadota</taxon>
        <taxon>Alphaproteobacteria</taxon>
        <taxon>Sphingomonadales</taxon>
        <taxon>Erythrobacteraceae</taxon>
        <taxon>Parerythrobacter</taxon>
    </lineage>
</organism>
<keyword evidence="5" id="KW-1185">Reference proteome</keyword>
<dbReference type="SMART" id="SM00267">
    <property type="entry name" value="GGDEF"/>
    <property type="match status" value="1"/>
</dbReference>
<dbReference type="Proteomes" id="UP001206067">
    <property type="component" value="Unassembled WGS sequence"/>
</dbReference>
<name>A0ABT1XP61_9SPHN</name>
<evidence type="ECO:0000313" key="5">
    <source>
        <dbReference type="Proteomes" id="UP001206067"/>
    </source>
</evidence>
<keyword evidence="1" id="KW-0472">Membrane</keyword>
<dbReference type="CDD" id="cd01949">
    <property type="entry name" value="GGDEF"/>
    <property type="match status" value="1"/>
</dbReference>
<dbReference type="Gene3D" id="6.10.340.10">
    <property type="match status" value="1"/>
</dbReference>
<keyword evidence="4" id="KW-0808">Transferase</keyword>
<dbReference type="InterPro" id="IPR043128">
    <property type="entry name" value="Rev_trsase/Diguanyl_cyclase"/>
</dbReference>
<dbReference type="EMBL" id="JANKHH010000003">
    <property type="protein sequence ID" value="MCR2833450.1"/>
    <property type="molecule type" value="Genomic_DNA"/>
</dbReference>
<keyword evidence="4" id="KW-0548">Nucleotidyltransferase</keyword>
<feature type="transmembrane region" description="Helical" evidence="1">
    <location>
        <begin position="127"/>
        <end position="148"/>
    </location>
</feature>
<dbReference type="Pfam" id="PF00990">
    <property type="entry name" value="GGDEF"/>
    <property type="match status" value="1"/>
</dbReference>
<feature type="domain" description="GGDEF" evidence="3">
    <location>
        <begin position="254"/>
        <end position="381"/>
    </location>
</feature>
<keyword evidence="1" id="KW-1133">Transmembrane helix</keyword>
<dbReference type="RefSeq" id="WP_257595216.1">
    <property type="nucleotide sequence ID" value="NZ_JANKHH010000003.1"/>
</dbReference>
<dbReference type="InterPro" id="IPR000160">
    <property type="entry name" value="GGDEF_dom"/>
</dbReference>
<dbReference type="SUPFAM" id="SSF55073">
    <property type="entry name" value="Nucleotide cyclase"/>
    <property type="match status" value="1"/>
</dbReference>
<evidence type="ECO:0000256" key="1">
    <source>
        <dbReference type="SAM" id="Phobius"/>
    </source>
</evidence>
<dbReference type="PROSITE" id="PS50885">
    <property type="entry name" value="HAMP"/>
    <property type="match status" value="1"/>
</dbReference>
<dbReference type="InterPro" id="IPR052163">
    <property type="entry name" value="DGC-Regulatory_Protein"/>
</dbReference>
<evidence type="ECO:0000313" key="4">
    <source>
        <dbReference type="EMBL" id="MCR2833450.1"/>
    </source>
</evidence>
<dbReference type="EC" id="2.7.7.65" evidence="4"/>
<reference evidence="4 5" key="1">
    <citation type="submission" date="2022-08" db="EMBL/GenBank/DDBJ databases">
        <title>Polyphasic taxonomy analysis of Qipengyuania sp.RS5-5.</title>
        <authorList>
            <person name="Xamxidin M."/>
            <person name="Wu M."/>
        </authorList>
    </citation>
    <scope>NUCLEOTIDE SEQUENCE [LARGE SCALE GENOMIC DNA]</scope>
    <source>
        <strain evidence="4 5">RS5-5</strain>
    </source>
</reference>
<gene>
    <name evidence="4" type="ORF">NSO95_05800</name>
</gene>
<accession>A0ABT1XP61</accession>
<dbReference type="Pfam" id="PF00672">
    <property type="entry name" value="HAMP"/>
    <property type="match status" value="1"/>
</dbReference>
<dbReference type="InterPro" id="IPR033417">
    <property type="entry name" value="CHASE8"/>
</dbReference>
<evidence type="ECO:0000259" key="3">
    <source>
        <dbReference type="PROSITE" id="PS50887"/>
    </source>
</evidence>
<proteinExistence type="predicted"/>
<dbReference type="PANTHER" id="PTHR46663:SF2">
    <property type="entry name" value="GGDEF DOMAIN-CONTAINING PROTEIN"/>
    <property type="match status" value="1"/>
</dbReference>
<dbReference type="GO" id="GO:0052621">
    <property type="term" value="F:diguanylate cyclase activity"/>
    <property type="evidence" value="ECO:0007669"/>
    <property type="project" value="UniProtKB-EC"/>
</dbReference>
<dbReference type="PANTHER" id="PTHR46663">
    <property type="entry name" value="DIGUANYLATE CYCLASE DGCT-RELATED"/>
    <property type="match status" value="1"/>
</dbReference>
<sequence length="381" mass="41530">MILFAVLLAAASLTVSGIVMLRGQALENVRLMTNVISYSVEPALFFGDTQAAEKVMSQTIVDRTVRKVEVLDAKGRVFARWSQDEQASGWLDDAVSSILWPEPEVAAIMVDGERIGTVRAMPSAASILSLAWSGLIIAVCALGVTLIATRIFARRLQEEVVAPLNRIASVADEVREKRDFSLRVAPYGLAEIDRLASGFNGLFAELKRWHERLVTENAELAYQASHDPLTGLGNRNGFAVVLDKAIERATITGSKLAILYLDSNGFKQINDRFGHFVGDMTLCSIADRLRQCVRAKDAVFRLGGDEFAIILEGIAGDEVGQVVARIDDAMREPFVLAMQNAATLLLSVGHAVFPDDGTNTATLVHLADQRMYEAKGRINGR</sequence>
<keyword evidence="1" id="KW-0812">Transmembrane</keyword>
<dbReference type="Gene3D" id="3.30.70.270">
    <property type="match status" value="1"/>
</dbReference>
<comment type="caution">
    <text evidence="4">The sequence shown here is derived from an EMBL/GenBank/DDBJ whole genome shotgun (WGS) entry which is preliminary data.</text>
</comment>
<dbReference type="CDD" id="cd06225">
    <property type="entry name" value="HAMP"/>
    <property type="match status" value="1"/>
</dbReference>
<protein>
    <submittedName>
        <fullName evidence="4">Diguanylate cyclase</fullName>
        <ecNumber evidence="4">2.7.7.65</ecNumber>
    </submittedName>
</protein>
<evidence type="ECO:0000259" key="2">
    <source>
        <dbReference type="PROSITE" id="PS50885"/>
    </source>
</evidence>
<dbReference type="SMART" id="SM00304">
    <property type="entry name" value="HAMP"/>
    <property type="match status" value="1"/>
</dbReference>
<dbReference type="InterPro" id="IPR003660">
    <property type="entry name" value="HAMP_dom"/>
</dbReference>
<dbReference type="NCBIfam" id="TIGR00254">
    <property type="entry name" value="GGDEF"/>
    <property type="match status" value="1"/>
</dbReference>